<protein>
    <submittedName>
        <fullName evidence="1">Uncharacterized protein</fullName>
    </submittedName>
</protein>
<name>A0ACC0KLW4_CHOFU</name>
<gene>
    <name evidence="1" type="ORF">MSG28_011833</name>
</gene>
<evidence type="ECO:0000313" key="2">
    <source>
        <dbReference type="Proteomes" id="UP001064048"/>
    </source>
</evidence>
<dbReference type="Proteomes" id="UP001064048">
    <property type="component" value="Chromosome 20"/>
</dbReference>
<dbReference type="EMBL" id="CM046120">
    <property type="protein sequence ID" value="KAI8437527.1"/>
    <property type="molecule type" value="Genomic_DNA"/>
</dbReference>
<organism evidence="1 2">
    <name type="scientific">Choristoneura fumiferana</name>
    <name type="common">Spruce budworm moth</name>
    <name type="synonym">Archips fumiferana</name>
    <dbReference type="NCBI Taxonomy" id="7141"/>
    <lineage>
        <taxon>Eukaryota</taxon>
        <taxon>Metazoa</taxon>
        <taxon>Ecdysozoa</taxon>
        <taxon>Arthropoda</taxon>
        <taxon>Hexapoda</taxon>
        <taxon>Insecta</taxon>
        <taxon>Pterygota</taxon>
        <taxon>Neoptera</taxon>
        <taxon>Endopterygota</taxon>
        <taxon>Lepidoptera</taxon>
        <taxon>Glossata</taxon>
        <taxon>Ditrysia</taxon>
        <taxon>Tortricoidea</taxon>
        <taxon>Tortricidae</taxon>
        <taxon>Tortricinae</taxon>
        <taxon>Choristoneura</taxon>
    </lineage>
</organism>
<accession>A0ACC0KLW4</accession>
<sequence>MEEDSSVMTPAVEPESMVGGAMPTPHSYGTPQTTTRLVGNTFFGPDFNLDTFRVSESMEDMSPRTPCTPGGGARGEAGHRRVLEQRRHLVLKLFKEHGMFPTTQATTHFQATHMDIFPNKMSLQLKIREVRQKLMAQNSLTPHSDLNTPTSQRELAHVRSAAADLDGQLAMRVYHLHCGAGVSTGTSVNTLCTISNINPV</sequence>
<proteinExistence type="predicted"/>
<reference evidence="1 2" key="1">
    <citation type="journal article" date="2022" name="Genome Biol. Evol.">
        <title>The Spruce Budworm Genome: Reconstructing the Evolutionary History of Antifreeze Proteins.</title>
        <authorList>
            <person name="Beliveau C."/>
            <person name="Gagne P."/>
            <person name="Picq S."/>
            <person name="Vernygora O."/>
            <person name="Keeling C.I."/>
            <person name="Pinkney K."/>
            <person name="Doucet D."/>
            <person name="Wen F."/>
            <person name="Johnston J.S."/>
            <person name="Maaroufi H."/>
            <person name="Boyle B."/>
            <person name="Laroche J."/>
            <person name="Dewar K."/>
            <person name="Juretic N."/>
            <person name="Blackburn G."/>
            <person name="Nisole A."/>
            <person name="Brunet B."/>
            <person name="Brandao M."/>
            <person name="Lumley L."/>
            <person name="Duan J."/>
            <person name="Quan G."/>
            <person name="Lucarotti C.J."/>
            <person name="Roe A.D."/>
            <person name="Sperling F.A.H."/>
            <person name="Levesque R.C."/>
            <person name="Cusson M."/>
        </authorList>
    </citation>
    <scope>NUCLEOTIDE SEQUENCE [LARGE SCALE GENOMIC DNA]</scope>
    <source>
        <strain evidence="1">Glfc:IPQL:Cfum</strain>
    </source>
</reference>
<keyword evidence="2" id="KW-1185">Reference proteome</keyword>
<evidence type="ECO:0000313" key="1">
    <source>
        <dbReference type="EMBL" id="KAI8437527.1"/>
    </source>
</evidence>
<comment type="caution">
    <text evidence="1">The sequence shown here is derived from an EMBL/GenBank/DDBJ whole genome shotgun (WGS) entry which is preliminary data.</text>
</comment>